<accession>A0A2T3ZCE7</accession>
<evidence type="ECO:0000313" key="2">
    <source>
        <dbReference type="EMBL" id="PTB42474.1"/>
    </source>
</evidence>
<feature type="compositionally biased region" description="Acidic residues" evidence="1">
    <location>
        <begin position="40"/>
        <end position="58"/>
    </location>
</feature>
<organism evidence="2 3">
    <name type="scientific">Trichoderma asperellum (strain ATCC 204424 / CBS 433.97 / NBRC 101777)</name>
    <dbReference type="NCBI Taxonomy" id="1042311"/>
    <lineage>
        <taxon>Eukaryota</taxon>
        <taxon>Fungi</taxon>
        <taxon>Dikarya</taxon>
        <taxon>Ascomycota</taxon>
        <taxon>Pezizomycotina</taxon>
        <taxon>Sordariomycetes</taxon>
        <taxon>Hypocreomycetidae</taxon>
        <taxon>Hypocreales</taxon>
        <taxon>Hypocreaceae</taxon>
        <taxon>Trichoderma</taxon>
    </lineage>
</organism>
<keyword evidence="3" id="KW-1185">Reference proteome</keyword>
<reference evidence="2 3" key="1">
    <citation type="submission" date="2016-07" db="EMBL/GenBank/DDBJ databases">
        <title>Multiple horizontal gene transfer events from other fungi enriched the ability of initially mycotrophic Trichoderma (Ascomycota) to feed on dead plant biomass.</title>
        <authorList>
            <consortium name="DOE Joint Genome Institute"/>
            <person name="Aerts A."/>
            <person name="Atanasova L."/>
            <person name="Chenthamara K."/>
            <person name="Zhang J."/>
            <person name="Grujic M."/>
            <person name="Henrissat B."/>
            <person name="Kuo A."/>
            <person name="Salamov A."/>
            <person name="Lipzen A."/>
            <person name="Labutti K."/>
            <person name="Barry K."/>
            <person name="Miao Y."/>
            <person name="Rahimi M.J."/>
            <person name="Shen Q."/>
            <person name="Grigoriev I.V."/>
            <person name="Kubicek C.P."/>
            <person name="Druzhinina I.S."/>
        </authorList>
    </citation>
    <scope>NUCLEOTIDE SEQUENCE [LARGE SCALE GENOMIC DNA]</scope>
    <source>
        <strain evidence="2 3">CBS 433.97</strain>
    </source>
</reference>
<evidence type="ECO:0000313" key="3">
    <source>
        <dbReference type="Proteomes" id="UP000240493"/>
    </source>
</evidence>
<sequence>MVEESTTDTGSDVFGFRMPNNKARDGQLQENGPIQRRGDEEDEEDEDEDEDEEEEEDG</sequence>
<proteinExistence type="predicted"/>
<gene>
    <name evidence="2" type="ORF">M441DRAFT_26216</name>
</gene>
<dbReference type="EMBL" id="KZ679260">
    <property type="protein sequence ID" value="PTB42474.1"/>
    <property type="molecule type" value="Genomic_DNA"/>
</dbReference>
<dbReference type="AlphaFoldDB" id="A0A2T3ZCE7"/>
<evidence type="ECO:0000256" key="1">
    <source>
        <dbReference type="SAM" id="MobiDB-lite"/>
    </source>
</evidence>
<dbReference type="Proteomes" id="UP000240493">
    <property type="component" value="Unassembled WGS sequence"/>
</dbReference>
<feature type="region of interest" description="Disordered" evidence="1">
    <location>
        <begin position="1"/>
        <end position="58"/>
    </location>
</feature>
<name>A0A2T3ZCE7_TRIA4</name>
<protein>
    <submittedName>
        <fullName evidence="2">Uncharacterized protein</fullName>
    </submittedName>
</protein>